<keyword evidence="1" id="KW-0812">Transmembrane</keyword>
<organism evidence="2 3">
    <name type="scientific">Sus scrofa</name>
    <name type="common">Pig</name>
    <dbReference type="NCBI Taxonomy" id="9823"/>
    <lineage>
        <taxon>Eukaryota</taxon>
        <taxon>Metazoa</taxon>
        <taxon>Chordata</taxon>
        <taxon>Craniata</taxon>
        <taxon>Vertebrata</taxon>
        <taxon>Euteleostomi</taxon>
        <taxon>Mammalia</taxon>
        <taxon>Eutheria</taxon>
        <taxon>Laurasiatheria</taxon>
        <taxon>Artiodactyla</taxon>
        <taxon>Suina</taxon>
        <taxon>Suidae</taxon>
        <taxon>Sus</taxon>
    </lineage>
</organism>
<accession>A0A8D1XUG3</accession>
<dbReference type="AlphaFoldDB" id="A0A8D1XUG3"/>
<feature type="transmembrane region" description="Helical" evidence="1">
    <location>
        <begin position="63"/>
        <end position="86"/>
    </location>
</feature>
<protein>
    <submittedName>
        <fullName evidence="2">Uncharacterized protein</fullName>
    </submittedName>
</protein>
<feature type="transmembrane region" description="Helical" evidence="1">
    <location>
        <begin position="106"/>
        <end position="125"/>
    </location>
</feature>
<keyword evidence="1" id="KW-1133">Transmembrane helix</keyword>
<keyword evidence="1" id="KW-0472">Membrane</keyword>
<sequence length="131" mass="14671">MVYLSICLCSVSSVSYSFQSIGLLPLLGRFIPRYFFLFDAMVNWMVSLISLSDISFLVYRNAINFCVSILYLASFLNSLMSSKGFLVVSLGFSKYSIMSSAKSDSFTSFPIWISFISFSCLIAIARTSKTM</sequence>
<dbReference type="Ensembl" id="ENSSSCT00065024478.1">
    <property type="protein sequence ID" value="ENSSSCP00065009990.1"/>
    <property type="gene ID" value="ENSSSCG00065018427.1"/>
</dbReference>
<evidence type="ECO:0000313" key="3">
    <source>
        <dbReference type="Proteomes" id="UP000694725"/>
    </source>
</evidence>
<evidence type="ECO:0000256" key="1">
    <source>
        <dbReference type="SAM" id="Phobius"/>
    </source>
</evidence>
<name>A0A8D1XUG3_PIG</name>
<proteinExistence type="predicted"/>
<dbReference type="Proteomes" id="UP000694725">
    <property type="component" value="Unplaced"/>
</dbReference>
<evidence type="ECO:0000313" key="2">
    <source>
        <dbReference type="Ensembl" id="ENSSSCP00065009990.1"/>
    </source>
</evidence>
<feature type="transmembrane region" description="Helical" evidence="1">
    <location>
        <begin position="33"/>
        <end position="51"/>
    </location>
</feature>
<reference evidence="2" key="1">
    <citation type="submission" date="2025-08" db="UniProtKB">
        <authorList>
            <consortium name="Ensembl"/>
        </authorList>
    </citation>
    <scope>IDENTIFICATION</scope>
</reference>